<dbReference type="AlphaFoldDB" id="A0A6J2Y4I8"/>
<evidence type="ECO:0000256" key="1">
    <source>
        <dbReference type="ARBA" id="ARBA00004651"/>
    </source>
</evidence>
<evidence type="ECO:0000256" key="2">
    <source>
        <dbReference type="ARBA" id="ARBA00022475"/>
    </source>
</evidence>
<proteinExistence type="inferred from homology"/>
<feature type="transmembrane region" description="Helical" evidence="10">
    <location>
        <begin position="274"/>
        <end position="295"/>
    </location>
</feature>
<keyword evidence="5 10" id="KW-0552">Olfaction</keyword>
<evidence type="ECO:0000256" key="6">
    <source>
        <dbReference type="ARBA" id="ARBA00022989"/>
    </source>
</evidence>
<dbReference type="GO" id="GO:0007165">
    <property type="term" value="P:signal transduction"/>
    <property type="evidence" value="ECO:0007669"/>
    <property type="project" value="UniProtKB-KW"/>
</dbReference>
<dbReference type="PANTHER" id="PTHR21137:SF35">
    <property type="entry name" value="ODORANT RECEPTOR 19A-RELATED"/>
    <property type="match status" value="1"/>
</dbReference>
<feature type="transmembrane region" description="Helical" evidence="10">
    <location>
        <begin position="47"/>
        <end position="64"/>
    </location>
</feature>
<protein>
    <recommendedName>
        <fullName evidence="10">Odorant receptor</fullName>
    </recommendedName>
</protein>
<evidence type="ECO:0000256" key="5">
    <source>
        <dbReference type="ARBA" id="ARBA00022725"/>
    </source>
</evidence>
<dbReference type="InParanoid" id="A0A6J2Y4I8"/>
<feature type="transmembrane region" description="Helical" evidence="10">
    <location>
        <begin position="70"/>
        <end position="88"/>
    </location>
</feature>
<keyword evidence="6 10" id="KW-1133">Transmembrane helix</keyword>
<sequence length="400" mass="45599">MKVTPNNDAFVKTLKWLMIFAGFWKLPLSKNPILNKIYLIYSDGSKVYMFLFIILLIMELFRLIKDQESSQVIITSFSLVVTCILIAVKTYIIIKRNLVDLIPEIMEKEEEIWNCDDEEVKGIFKGKVFFCNVLCTGLTMVQVVCLASMSSMAFTGNQELIEYNRAHNTSIDTYYWYQLWFPGTKLDHLAWVYTLNGCFGWVACSNSMVCHSLLATLMIFATTKMEILCAILRKCVKGEDDVFLDRNMVELKKCVVEHQNIIEYVTRLNKSISIILLMHFLLNSFEISSCVTAYLKGSVPMLQQIFLASYVTLTLYQILMASWNANEIQYQSTRIADAFYECNWLLLNKDGKTICLISAQRAQKPLSATLGPFGAMTNQSGLLVIKAAYSYVSVMNTGPV</sequence>
<keyword evidence="9 10" id="KW-0807">Transducer</keyword>
<dbReference type="FunCoup" id="A0A6J2Y4I8">
    <property type="interactions" value="35"/>
</dbReference>
<keyword evidence="4 10" id="KW-0812">Transmembrane</keyword>
<dbReference type="GO" id="GO:0005886">
    <property type="term" value="C:plasma membrane"/>
    <property type="evidence" value="ECO:0007669"/>
    <property type="project" value="UniProtKB-SubCell"/>
</dbReference>
<dbReference type="OrthoDB" id="6597368at2759"/>
<dbReference type="InterPro" id="IPR004117">
    <property type="entry name" value="7tm6_olfct_rcpt"/>
</dbReference>
<comment type="similarity">
    <text evidence="10">Belongs to the insect chemoreceptor superfamily. Heteromeric odorant receptor channel (TC 1.A.69) family.</text>
</comment>
<evidence type="ECO:0000256" key="8">
    <source>
        <dbReference type="ARBA" id="ARBA00023170"/>
    </source>
</evidence>
<name>A0A6J2Y4I8_SITOR</name>
<evidence type="ECO:0000256" key="9">
    <source>
        <dbReference type="ARBA" id="ARBA00023224"/>
    </source>
</evidence>
<evidence type="ECO:0000313" key="11">
    <source>
        <dbReference type="Proteomes" id="UP000504635"/>
    </source>
</evidence>
<keyword evidence="11" id="KW-1185">Reference proteome</keyword>
<feature type="transmembrane region" description="Helical" evidence="10">
    <location>
        <begin position="301"/>
        <end position="319"/>
    </location>
</feature>
<dbReference type="GO" id="GO:0005549">
    <property type="term" value="F:odorant binding"/>
    <property type="evidence" value="ECO:0007669"/>
    <property type="project" value="InterPro"/>
</dbReference>
<gene>
    <name evidence="12" type="primary">LOC115884319</name>
</gene>
<dbReference type="Pfam" id="PF02949">
    <property type="entry name" value="7tm_6"/>
    <property type="match status" value="1"/>
</dbReference>
<accession>A0A6J2Y4I8</accession>
<evidence type="ECO:0000256" key="10">
    <source>
        <dbReference type="RuleBase" id="RU351113"/>
    </source>
</evidence>
<evidence type="ECO:0000313" key="12">
    <source>
        <dbReference type="RefSeq" id="XP_030758723.1"/>
    </source>
</evidence>
<reference evidence="12" key="1">
    <citation type="submission" date="2025-08" db="UniProtKB">
        <authorList>
            <consortium name="RefSeq"/>
        </authorList>
    </citation>
    <scope>IDENTIFICATION</scope>
    <source>
        <tissue evidence="12">Gonads</tissue>
    </source>
</reference>
<comment type="subcellular location">
    <subcellularLocation>
        <location evidence="1 10">Cell membrane</location>
        <topology evidence="1 10">Multi-pass membrane protein</topology>
    </subcellularLocation>
</comment>
<evidence type="ECO:0000256" key="3">
    <source>
        <dbReference type="ARBA" id="ARBA00022606"/>
    </source>
</evidence>
<feature type="transmembrane region" description="Helical" evidence="10">
    <location>
        <begin position="129"/>
        <end position="154"/>
    </location>
</feature>
<dbReference type="KEGG" id="soy:115884319"/>
<evidence type="ECO:0000256" key="7">
    <source>
        <dbReference type="ARBA" id="ARBA00023136"/>
    </source>
</evidence>
<organism evidence="11 12">
    <name type="scientific">Sitophilus oryzae</name>
    <name type="common">Rice weevil</name>
    <name type="synonym">Curculio oryzae</name>
    <dbReference type="NCBI Taxonomy" id="7048"/>
    <lineage>
        <taxon>Eukaryota</taxon>
        <taxon>Metazoa</taxon>
        <taxon>Ecdysozoa</taxon>
        <taxon>Arthropoda</taxon>
        <taxon>Hexapoda</taxon>
        <taxon>Insecta</taxon>
        <taxon>Pterygota</taxon>
        <taxon>Neoptera</taxon>
        <taxon>Endopterygota</taxon>
        <taxon>Coleoptera</taxon>
        <taxon>Polyphaga</taxon>
        <taxon>Cucujiformia</taxon>
        <taxon>Curculionidae</taxon>
        <taxon>Dryophthorinae</taxon>
        <taxon>Sitophilus</taxon>
    </lineage>
</organism>
<feature type="transmembrane region" description="Helical" evidence="10">
    <location>
        <begin position="199"/>
        <end position="221"/>
    </location>
</feature>
<dbReference type="RefSeq" id="XP_030758723.1">
    <property type="nucleotide sequence ID" value="XM_030902863.1"/>
</dbReference>
<keyword evidence="3 10" id="KW-0716">Sensory transduction</keyword>
<keyword evidence="7 10" id="KW-0472">Membrane</keyword>
<comment type="caution">
    <text evidence="10">Lacks conserved residue(s) required for the propagation of feature annotation.</text>
</comment>
<dbReference type="PANTHER" id="PTHR21137">
    <property type="entry name" value="ODORANT RECEPTOR"/>
    <property type="match status" value="1"/>
</dbReference>
<dbReference type="Proteomes" id="UP000504635">
    <property type="component" value="Unplaced"/>
</dbReference>
<evidence type="ECO:0000256" key="4">
    <source>
        <dbReference type="ARBA" id="ARBA00022692"/>
    </source>
</evidence>
<keyword evidence="8 10" id="KW-0675">Receptor</keyword>
<dbReference type="GO" id="GO:0004984">
    <property type="term" value="F:olfactory receptor activity"/>
    <property type="evidence" value="ECO:0007669"/>
    <property type="project" value="InterPro"/>
</dbReference>
<dbReference type="GeneID" id="115884319"/>
<keyword evidence="2" id="KW-1003">Cell membrane</keyword>